<proteinExistence type="predicted"/>
<name>A0AAE1SXS2_9SOLA</name>
<keyword evidence="3" id="KW-1185">Reference proteome</keyword>
<dbReference type="AlphaFoldDB" id="A0AAE1SXS2"/>
<evidence type="ECO:0000313" key="3">
    <source>
        <dbReference type="Proteomes" id="UP001291623"/>
    </source>
</evidence>
<dbReference type="Proteomes" id="UP001291623">
    <property type="component" value="Unassembled WGS sequence"/>
</dbReference>
<dbReference type="EMBL" id="JAVYJV010000002">
    <property type="protein sequence ID" value="KAK4377072.1"/>
    <property type="molecule type" value="Genomic_DNA"/>
</dbReference>
<accession>A0AAE1SXS2</accession>
<organism evidence="2 3">
    <name type="scientific">Anisodus tanguticus</name>
    <dbReference type="NCBI Taxonomy" id="243964"/>
    <lineage>
        <taxon>Eukaryota</taxon>
        <taxon>Viridiplantae</taxon>
        <taxon>Streptophyta</taxon>
        <taxon>Embryophyta</taxon>
        <taxon>Tracheophyta</taxon>
        <taxon>Spermatophyta</taxon>
        <taxon>Magnoliopsida</taxon>
        <taxon>eudicotyledons</taxon>
        <taxon>Gunneridae</taxon>
        <taxon>Pentapetalae</taxon>
        <taxon>asterids</taxon>
        <taxon>lamiids</taxon>
        <taxon>Solanales</taxon>
        <taxon>Solanaceae</taxon>
        <taxon>Solanoideae</taxon>
        <taxon>Hyoscyameae</taxon>
        <taxon>Anisodus</taxon>
    </lineage>
</organism>
<evidence type="ECO:0000256" key="1">
    <source>
        <dbReference type="SAM" id="MobiDB-lite"/>
    </source>
</evidence>
<protein>
    <submittedName>
        <fullName evidence="2">Uncharacterized protein</fullName>
    </submittedName>
</protein>
<dbReference type="PANTHER" id="PTHR35280">
    <property type="entry name" value="F17L21.9"/>
    <property type="match status" value="1"/>
</dbReference>
<feature type="compositionally biased region" description="Polar residues" evidence="1">
    <location>
        <begin position="70"/>
        <end position="80"/>
    </location>
</feature>
<dbReference type="PANTHER" id="PTHR35280:SF1">
    <property type="entry name" value="F17L21.9"/>
    <property type="match status" value="1"/>
</dbReference>
<gene>
    <name evidence="2" type="ORF">RND71_003368</name>
</gene>
<reference evidence="2" key="1">
    <citation type="submission" date="2023-12" db="EMBL/GenBank/DDBJ databases">
        <title>Genome assembly of Anisodus tanguticus.</title>
        <authorList>
            <person name="Wang Y.-J."/>
        </authorList>
    </citation>
    <scope>NUCLEOTIDE SEQUENCE</scope>
    <source>
        <strain evidence="2">KB-2021</strain>
        <tissue evidence="2">Leaf</tissue>
    </source>
</reference>
<sequence length="206" mass="23885">MEKVEKVELIHKAIQLIEQETIHKYDEKDAEHRHQFLVIPPSFFDQGINYRYELLLDSLKEETPLDQMNQSTNMQETPSVNKVEEAEDDEVNREKEKVVKELKKIQKQNFITQCLLSAMIVLTVTWQLSEVSLILKMKDGLNHPLRSIGSMITGWIKRPPPGLNGKEGNSAKQLKHQVEAMCHSKIKVPELPHMEMLSLDFINEED</sequence>
<comment type="caution">
    <text evidence="2">The sequence shown here is derived from an EMBL/GenBank/DDBJ whole genome shotgun (WGS) entry which is preliminary data.</text>
</comment>
<feature type="region of interest" description="Disordered" evidence="1">
    <location>
        <begin position="70"/>
        <end position="89"/>
    </location>
</feature>
<evidence type="ECO:0000313" key="2">
    <source>
        <dbReference type="EMBL" id="KAK4377072.1"/>
    </source>
</evidence>